<dbReference type="Proteomes" id="UP000267821">
    <property type="component" value="Unassembled WGS sequence"/>
</dbReference>
<accession>A0A3N4LCF2</accession>
<keyword evidence="4" id="KW-1185">Reference proteome</keyword>
<feature type="region of interest" description="Disordered" evidence="1">
    <location>
        <begin position="263"/>
        <end position="317"/>
    </location>
</feature>
<feature type="compositionally biased region" description="Basic and acidic residues" evidence="1">
    <location>
        <begin position="289"/>
        <end position="314"/>
    </location>
</feature>
<feature type="transmembrane region" description="Helical" evidence="2">
    <location>
        <begin position="12"/>
        <end position="30"/>
    </location>
</feature>
<name>A0A3N4LCF2_9PEZI</name>
<feature type="transmembrane region" description="Helical" evidence="2">
    <location>
        <begin position="37"/>
        <end position="58"/>
    </location>
</feature>
<dbReference type="OrthoDB" id="10434598at2759"/>
<sequence>MSLYIPQPSLLIPLFLPLYLALMIGFGGPYRTTPKPLLLLGSLLNIYLRFLPGLLPYLTTHHPRTPPAIFNLFSNWEVKLVMFLRICAEKDIVPKWNVPWWKVVTITLLWMPYSQMSLLGDSVSTESLLGSRDGSQLPKVRAWAWAKVWGQGVMHIGLCVALIGVGYGEERGSVWDIIKAVFTPRWEDNAGVVPILQFLKQWLVDAARAVLVWITCVNLKNWITYFWIARTTKGWQEVNPWEWDKMRREEEWKGWGAVFGEKDEEWGEEEEEDEEEAEDRRRRMLKLGSQEDKKVEERRRDSREVAEQEGRPEKNQAMAMAHKWDTRWTMFKYSQHEQEQDHWKWFVKREPLDQRDWNEVLNHWERMRTTQQDVSWRMAIALFRDVDKDDEIQPDKVLIIRLSDEEFAHFGISLPARESDDERNTNVPRKTRDFLALVLGDKVMLVGLPGMPPASDTRFMQKEIEAAEERERGYDERDRQRAAACQEGN</sequence>
<reference evidence="3 4" key="1">
    <citation type="journal article" date="2018" name="Nat. Ecol. Evol.">
        <title>Pezizomycetes genomes reveal the molecular basis of ectomycorrhizal truffle lifestyle.</title>
        <authorList>
            <person name="Murat C."/>
            <person name="Payen T."/>
            <person name="Noel B."/>
            <person name="Kuo A."/>
            <person name="Morin E."/>
            <person name="Chen J."/>
            <person name="Kohler A."/>
            <person name="Krizsan K."/>
            <person name="Balestrini R."/>
            <person name="Da Silva C."/>
            <person name="Montanini B."/>
            <person name="Hainaut M."/>
            <person name="Levati E."/>
            <person name="Barry K.W."/>
            <person name="Belfiori B."/>
            <person name="Cichocki N."/>
            <person name="Clum A."/>
            <person name="Dockter R.B."/>
            <person name="Fauchery L."/>
            <person name="Guy J."/>
            <person name="Iotti M."/>
            <person name="Le Tacon F."/>
            <person name="Lindquist E.A."/>
            <person name="Lipzen A."/>
            <person name="Malagnac F."/>
            <person name="Mello A."/>
            <person name="Molinier V."/>
            <person name="Miyauchi S."/>
            <person name="Poulain J."/>
            <person name="Riccioni C."/>
            <person name="Rubini A."/>
            <person name="Sitrit Y."/>
            <person name="Splivallo R."/>
            <person name="Traeger S."/>
            <person name="Wang M."/>
            <person name="Zifcakova L."/>
            <person name="Wipf D."/>
            <person name="Zambonelli A."/>
            <person name="Paolocci F."/>
            <person name="Nowrousian M."/>
            <person name="Ottonello S."/>
            <person name="Baldrian P."/>
            <person name="Spatafora J.W."/>
            <person name="Henrissat B."/>
            <person name="Nagy L.G."/>
            <person name="Aury J.M."/>
            <person name="Wincker P."/>
            <person name="Grigoriev I.V."/>
            <person name="Bonfante P."/>
            <person name="Martin F.M."/>
        </authorList>
    </citation>
    <scope>NUCLEOTIDE SEQUENCE [LARGE SCALE GENOMIC DNA]</scope>
    <source>
        <strain evidence="3 4">ATCC MYA-4762</strain>
    </source>
</reference>
<feature type="compositionally biased region" description="Basic and acidic residues" evidence="1">
    <location>
        <begin position="467"/>
        <end position="481"/>
    </location>
</feature>
<evidence type="ECO:0000313" key="3">
    <source>
        <dbReference type="EMBL" id="RPB20553.1"/>
    </source>
</evidence>
<evidence type="ECO:0000256" key="1">
    <source>
        <dbReference type="SAM" id="MobiDB-lite"/>
    </source>
</evidence>
<keyword evidence="2" id="KW-1133">Transmembrane helix</keyword>
<proteinExistence type="predicted"/>
<dbReference type="InParanoid" id="A0A3N4LCF2"/>
<feature type="compositionally biased region" description="Acidic residues" evidence="1">
    <location>
        <begin position="263"/>
        <end position="277"/>
    </location>
</feature>
<feature type="region of interest" description="Disordered" evidence="1">
    <location>
        <begin position="467"/>
        <end position="489"/>
    </location>
</feature>
<keyword evidence="2" id="KW-0472">Membrane</keyword>
<keyword evidence="2" id="KW-0812">Transmembrane</keyword>
<protein>
    <submittedName>
        <fullName evidence="3">Uncharacterized protein</fullName>
    </submittedName>
</protein>
<organism evidence="3 4">
    <name type="scientific">Terfezia boudieri ATCC MYA-4762</name>
    <dbReference type="NCBI Taxonomy" id="1051890"/>
    <lineage>
        <taxon>Eukaryota</taxon>
        <taxon>Fungi</taxon>
        <taxon>Dikarya</taxon>
        <taxon>Ascomycota</taxon>
        <taxon>Pezizomycotina</taxon>
        <taxon>Pezizomycetes</taxon>
        <taxon>Pezizales</taxon>
        <taxon>Pezizaceae</taxon>
        <taxon>Terfezia</taxon>
    </lineage>
</organism>
<gene>
    <name evidence="3" type="ORF">L211DRAFT_841641</name>
</gene>
<evidence type="ECO:0000313" key="4">
    <source>
        <dbReference type="Proteomes" id="UP000267821"/>
    </source>
</evidence>
<dbReference type="EMBL" id="ML121570">
    <property type="protein sequence ID" value="RPB20553.1"/>
    <property type="molecule type" value="Genomic_DNA"/>
</dbReference>
<feature type="non-terminal residue" evidence="3">
    <location>
        <position position="489"/>
    </location>
</feature>
<evidence type="ECO:0000256" key="2">
    <source>
        <dbReference type="SAM" id="Phobius"/>
    </source>
</evidence>
<dbReference type="AlphaFoldDB" id="A0A3N4LCF2"/>